<reference evidence="3" key="1">
    <citation type="journal article" date="2019" name="Int. J. Syst. Evol. Microbiol.">
        <title>The Global Catalogue of Microorganisms (GCM) 10K type strain sequencing project: providing services to taxonomists for standard genome sequencing and annotation.</title>
        <authorList>
            <consortium name="The Broad Institute Genomics Platform"/>
            <consortium name="The Broad Institute Genome Sequencing Center for Infectious Disease"/>
            <person name="Wu L."/>
            <person name="Ma J."/>
        </authorList>
    </citation>
    <scope>NUCLEOTIDE SEQUENCE [LARGE SCALE GENOMIC DNA]</scope>
    <source>
        <strain evidence="3">CECT 7131</strain>
    </source>
</reference>
<gene>
    <name evidence="2" type="ORF">QWZ14_01435</name>
</gene>
<name>A0ABT7ZZY9_9PROT</name>
<evidence type="ECO:0000313" key="2">
    <source>
        <dbReference type="EMBL" id="MDN3563040.1"/>
    </source>
</evidence>
<protein>
    <recommendedName>
        <fullName evidence="4">CopG family transcriptional regulator</fullName>
    </recommendedName>
</protein>
<evidence type="ECO:0008006" key="4">
    <source>
        <dbReference type="Google" id="ProtNLM"/>
    </source>
</evidence>
<keyword evidence="3" id="KW-1185">Reference proteome</keyword>
<evidence type="ECO:0000313" key="3">
    <source>
        <dbReference type="Proteomes" id="UP001529369"/>
    </source>
</evidence>
<dbReference type="RefSeq" id="WP_290314772.1">
    <property type="nucleotide sequence ID" value="NZ_JAUFPN010000011.1"/>
</dbReference>
<dbReference type="EMBL" id="JAUFPN010000011">
    <property type="protein sequence ID" value="MDN3563040.1"/>
    <property type="molecule type" value="Genomic_DNA"/>
</dbReference>
<dbReference type="Proteomes" id="UP001529369">
    <property type="component" value="Unassembled WGS sequence"/>
</dbReference>
<evidence type="ECO:0000256" key="1">
    <source>
        <dbReference type="SAM" id="MobiDB-lite"/>
    </source>
</evidence>
<proteinExistence type="predicted"/>
<comment type="caution">
    <text evidence="2">The sequence shown here is derived from an EMBL/GenBank/DDBJ whole genome shotgun (WGS) entry which is preliminary data.</text>
</comment>
<feature type="region of interest" description="Disordered" evidence="1">
    <location>
        <begin position="1"/>
        <end position="32"/>
    </location>
</feature>
<organism evidence="2 3">
    <name type="scientific">Paeniroseomonas aquatica</name>
    <dbReference type="NCBI Taxonomy" id="373043"/>
    <lineage>
        <taxon>Bacteria</taxon>
        <taxon>Pseudomonadati</taxon>
        <taxon>Pseudomonadota</taxon>
        <taxon>Alphaproteobacteria</taxon>
        <taxon>Acetobacterales</taxon>
        <taxon>Acetobacteraceae</taxon>
        <taxon>Paeniroseomonas</taxon>
    </lineage>
</organism>
<accession>A0ABT7ZZY9</accession>
<sequence>MPRPTAASAPHDVDNAPPTKRRPGRPSPGDTVQVTLRIPRGQLTQLVEEGAKRTASTGRTVTAQAILMELVEAKFPHKVAG</sequence>